<dbReference type="EMBL" id="QUMS01000003">
    <property type="protein sequence ID" value="REG07262.1"/>
    <property type="molecule type" value="Genomic_DNA"/>
</dbReference>
<feature type="binding site" evidence="1">
    <location>
        <position position="237"/>
    </location>
    <ligand>
        <name>[2Fe-2S] cluster</name>
        <dbReference type="ChEBI" id="CHEBI:190135"/>
    </ligand>
</feature>
<dbReference type="Pfam" id="PF10418">
    <property type="entry name" value="DHODB_Fe-S_bind"/>
    <property type="match status" value="1"/>
</dbReference>
<dbReference type="InterPro" id="IPR050353">
    <property type="entry name" value="PyrK_electron_transfer"/>
</dbReference>
<dbReference type="SUPFAM" id="SSF52343">
    <property type="entry name" value="Ferredoxin reductase-like, C-terminal NADP-linked domain"/>
    <property type="match status" value="1"/>
</dbReference>
<dbReference type="GO" id="GO:0050660">
    <property type="term" value="F:flavin adenine dinucleotide binding"/>
    <property type="evidence" value="ECO:0007669"/>
    <property type="project" value="InterPro"/>
</dbReference>
<reference evidence="3 4" key="1">
    <citation type="submission" date="2018-08" db="EMBL/GenBank/DDBJ databases">
        <title>Genomic Encyclopedia of Type Strains, Phase IV (KMG-IV): sequencing the most valuable type-strain genomes for metagenomic binning, comparative biology and taxonomic classification.</title>
        <authorList>
            <person name="Goeker M."/>
        </authorList>
    </citation>
    <scope>NUCLEOTIDE SEQUENCE [LARGE SCALE GENOMIC DNA]</scope>
    <source>
        <strain evidence="3 4">DSM 23923</strain>
    </source>
</reference>
<accession>A0A347ZW84</accession>
<keyword evidence="1" id="KW-0411">Iron-sulfur</keyword>
<dbReference type="Gene3D" id="2.40.30.10">
    <property type="entry name" value="Translation factors"/>
    <property type="match status" value="1"/>
</dbReference>
<dbReference type="GO" id="GO:0016491">
    <property type="term" value="F:oxidoreductase activity"/>
    <property type="evidence" value="ECO:0007669"/>
    <property type="project" value="InterPro"/>
</dbReference>
<dbReference type="CDD" id="cd06219">
    <property type="entry name" value="DHOD_e_trans_like1"/>
    <property type="match status" value="1"/>
</dbReference>
<dbReference type="PANTHER" id="PTHR43513">
    <property type="entry name" value="DIHYDROOROTATE DEHYDROGENASE B (NAD(+)), ELECTRON TRANSFER SUBUNIT"/>
    <property type="match status" value="1"/>
</dbReference>
<name>A0A347ZW84_9CHLR</name>
<organism evidence="3 4">
    <name type="scientific">Pelolinea submarina</name>
    <dbReference type="NCBI Taxonomy" id="913107"/>
    <lineage>
        <taxon>Bacteria</taxon>
        <taxon>Bacillati</taxon>
        <taxon>Chloroflexota</taxon>
        <taxon>Anaerolineae</taxon>
        <taxon>Anaerolineales</taxon>
        <taxon>Anaerolineaceae</taxon>
        <taxon>Pelolinea</taxon>
    </lineage>
</organism>
<dbReference type="GO" id="GO:0046872">
    <property type="term" value="F:metal ion binding"/>
    <property type="evidence" value="ECO:0007669"/>
    <property type="project" value="UniProtKB-KW"/>
</dbReference>
<dbReference type="OrthoDB" id="9778346at2"/>
<protein>
    <submittedName>
        <fullName evidence="3">Sulfide dehydrogenase (Flavoprotein) subunit SudB</fullName>
    </submittedName>
</protein>
<evidence type="ECO:0000313" key="4">
    <source>
        <dbReference type="Proteomes" id="UP000256388"/>
    </source>
</evidence>
<dbReference type="PIRSF" id="PIRSF006816">
    <property type="entry name" value="Cyc3_hyd_g"/>
    <property type="match status" value="1"/>
</dbReference>
<keyword evidence="4" id="KW-1185">Reference proteome</keyword>
<dbReference type="InterPro" id="IPR039261">
    <property type="entry name" value="FNR_nucleotide-bd"/>
</dbReference>
<feature type="domain" description="FAD-binding FR-type" evidence="2">
    <location>
        <begin position="1"/>
        <end position="95"/>
    </location>
</feature>
<dbReference type="PROSITE" id="PS51384">
    <property type="entry name" value="FAD_FR"/>
    <property type="match status" value="1"/>
</dbReference>
<feature type="binding site" evidence="1">
    <location>
        <position position="222"/>
    </location>
    <ligand>
        <name>[2Fe-2S] cluster</name>
        <dbReference type="ChEBI" id="CHEBI:190135"/>
    </ligand>
</feature>
<evidence type="ECO:0000259" key="2">
    <source>
        <dbReference type="PROSITE" id="PS51384"/>
    </source>
</evidence>
<comment type="cofactor">
    <cofactor evidence="1">
        <name>[2Fe-2S] cluster</name>
        <dbReference type="ChEBI" id="CHEBI:190135"/>
    </cofactor>
    <text evidence="1">Binds 1 [2Fe-2S] cluster per subunit.</text>
</comment>
<dbReference type="Gene3D" id="3.40.50.80">
    <property type="entry name" value="Nucleotide-binding domain of ferredoxin-NADP reductase (FNR) module"/>
    <property type="match status" value="1"/>
</dbReference>
<dbReference type="PANTHER" id="PTHR43513:SF3">
    <property type="entry name" value="DIHYDROOROTATE DEHYDROGENASE B (NAD(+)), ELECTRON TRANSFER SUBUNIT-RELATED"/>
    <property type="match status" value="1"/>
</dbReference>
<dbReference type="NCBIfam" id="NF004862">
    <property type="entry name" value="PRK06222.1"/>
    <property type="match status" value="1"/>
</dbReference>
<sequence>MFEIKDKTKIAPDIYRLEIEAPLIAKKFKAGQFIVLRPLETSERVPLTIMKTDPQAGTITLIVKAIGLSTRQLCALEKGQTVADLLGPLGKSSEIENYGTVVIVGGGVGTAVAFAVAQSLKEAGNRIITISGARDQSFVILEDDLREISDELIMATDDGSYGVKGFVTEQLKGLYARGEKIDRVIAAGPLPMMRFISDITREHNTPTVVSLNPIMVDGIGMCGGCRALVGGKIVFVCVDGPEFDAHQVDFDSLMRRNNAYRGIEQEKEHACKLEAEIETVQHDQ</sequence>
<dbReference type="InterPro" id="IPR019480">
    <property type="entry name" value="Dihydroorotate_DH_Fe-S-bd"/>
</dbReference>
<gene>
    <name evidence="3" type="ORF">DFR64_2467</name>
</gene>
<dbReference type="RefSeq" id="WP_116225732.1">
    <property type="nucleotide sequence ID" value="NZ_AP018437.1"/>
</dbReference>
<proteinExistence type="predicted"/>
<dbReference type="GO" id="GO:0006221">
    <property type="term" value="P:pyrimidine nucleotide biosynthetic process"/>
    <property type="evidence" value="ECO:0007669"/>
    <property type="project" value="InterPro"/>
</dbReference>
<keyword evidence="1" id="KW-0001">2Fe-2S</keyword>
<keyword evidence="1" id="KW-0408">Iron</keyword>
<keyword evidence="1" id="KW-0479">Metal-binding</keyword>
<feature type="binding site" evidence="1">
    <location>
        <position position="225"/>
    </location>
    <ligand>
        <name>[2Fe-2S] cluster</name>
        <dbReference type="ChEBI" id="CHEBI:190135"/>
    </ligand>
</feature>
<dbReference type="GO" id="GO:0051537">
    <property type="term" value="F:2 iron, 2 sulfur cluster binding"/>
    <property type="evidence" value="ECO:0007669"/>
    <property type="project" value="UniProtKB-KW"/>
</dbReference>
<dbReference type="SUPFAM" id="SSF63380">
    <property type="entry name" value="Riboflavin synthase domain-like"/>
    <property type="match status" value="1"/>
</dbReference>
<evidence type="ECO:0000313" key="3">
    <source>
        <dbReference type="EMBL" id="REG07262.1"/>
    </source>
</evidence>
<comment type="caution">
    <text evidence="3">The sequence shown here is derived from an EMBL/GenBank/DDBJ whole genome shotgun (WGS) entry which is preliminary data.</text>
</comment>
<evidence type="ECO:0000256" key="1">
    <source>
        <dbReference type="PIRSR" id="PIRSR006816-2"/>
    </source>
</evidence>
<dbReference type="AlphaFoldDB" id="A0A347ZW84"/>
<dbReference type="InterPro" id="IPR017938">
    <property type="entry name" value="Riboflavin_synthase-like_b-brl"/>
</dbReference>
<dbReference type="Proteomes" id="UP000256388">
    <property type="component" value="Unassembled WGS sequence"/>
</dbReference>
<dbReference type="InterPro" id="IPR012165">
    <property type="entry name" value="Cyt_c3_hydrogenase_gsu"/>
</dbReference>
<dbReference type="InterPro" id="IPR017927">
    <property type="entry name" value="FAD-bd_FR_type"/>
</dbReference>